<dbReference type="InterPro" id="IPR000835">
    <property type="entry name" value="HTH_MarR-typ"/>
</dbReference>
<evidence type="ECO:0000256" key="3">
    <source>
        <dbReference type="ARBA" id="ARBA00023163"/>
    </source>
</evidence>
<evidence type="ECO:0000256" key="1">
    <source>
        <dbReference type="ARBA" id="ARBA00023015"/>
    </source>
</evidence>
<dbReference type="PANTHER" id="PTHR42756:SF1">
    <property type="entry name" value="TRANSCRIPTIONAL REPRESSOR OF EMRAB OPERON"/>
    <property type="match status" value="1"/>
</dbReference>
<evidence type="ECO:0000313" key="5">
    <source>
        <dbReference type="EMBL" id="WNQ12111.1"/>
    </source>
</evidence>
<dbReference type="Proteomes" id="UP001305702">
    <property type="component" value="Chromosome"/>
</dbReference>
<keyword evidence="1" id="KW-0805">Transcription regulation</keyword>
<dbReference type="SMART" id="SM00347">
    <property type="entry name" value="HTH_MARR"/>
    <property type="match status" value="1"/>
</dbReference>
<evidence type="ECO:0000256" key="2">
    <source>
        <dbReference type="ARBA" id="ARBA00023125"/>
    </source>
</evidence>
<keyword evidence="2" id="KW-0238">DNA-binding</keyword>
<dbReference type="Gene3D" id="1.10.10.10">
    <property type="entry name" value="Winged helix-like DNA-binding domain superfamily/Winged helix DNA-binding domain"/>
    <property type="match status" value="1"/>
</dbReference>
<organism evidence="5 6">
    <name type="scientific">Paenibacillus aurantius</name>
    <dbReference type="NCBI Taxonomy" id="2918900"/>
    <lineage>
        <taxon>Bacteria</taxon>
        <taxon>Bacillati</taxon>
        <taxon>Bacillota</taxon>
        <taxon>Bacilli</taxon>
        <taxon>Bacillales</taxon>
        <taxon>Paenibacillaceae</taxon>
        <taxon>Paenibacillus</taxon>
    </lineage>
</organism>
<dbReference type="AlphaFoldDB" id="A0AA96LE98"/>
<feature type="domain" description="HTH marR-type" evidence="4">
    <location>
        <begin position="1"/>
        <end position="139"/>
    </location>
</feature>
<dbReference type="GO" id="GO:0003700">
    <property type="term" value="F:DNA-binding transcription factor activity"/>
    <property type="evidence" value="ECO:0007669"/>
    <property type="project" value="InterPro"/>
</dbReference>
<evidence type="ECO:0000313" key="6">
    <source>
        <dbReference type="Proteomes" id="UP001305702"/>
    </source>
</evidence>
<reference evidence="5 6" key="1">
    <citation type="submission" date="2022-02" db="EMBL/GenBank/DDBJ databases">
        <title>Paenibacillus sp. MBLB1776 Whole Genome Shotgun Sequencing.</title>
        <authorList>
            <person name="Hwang C.Y."/>
            <person name="Cho E.-S."/>
            <person name="Seo M.-J."/>
        </authorList>
    </citation>
    <scope>NUCLEOTIDE SEQUENCE [LARGE SCALE GENOMIC DNA]</scope>
    <source>
        <strain evidence="5 6">MBLB1776</strain>
    </source>
</reference>
<accession>A0AA96LE98</accession>
<dbReference type="KEGG" id="paun:MJA45_03350"/>
<sequence length="146" mass="17202">MIGKTRGGFYISRIKHIQGRLFERLLKENGIEEFNGAHGRILFVLWQEDNLTISQLGERTSLAKTTLTSMLDRMEEKGNIQRNFDLNDRRQIRITLTEKAKALDKIYQSVSEQMNELFYAGFTDQEIIQFDHMLERILKNLKAYEE</sequence>
<keyword evidence="6" id="KW-1185">Reference proteome</keyword>
<protein>
    <submittedName>
        <fullName evidence="5">MarR family transcriptional regulator</fullName>
    </submittedName>
</protein>
<name>A0AA96LE98_9BACL</name>
<dbReference type="EMBL" id="CP130318">
    <property type="protein sequence ID" value="WNQ12111.1"/>
    <property type="molecule type" value="Genomic_DNA"/>
</dbReference>
<dbReference type="PANTHER" id="PTHR42756">
    <property type="entry name" value="TRANSCRIPTIONAL REGULATOR, MARR"/>
    <property type="match status" value="1"/>
</dbReference>
<evidence type="ECO:0000259" key="4">
    <source>
        <dbReference type="PROSITE" id="PS50995"/>
    </source>
</evidence>
<dbReference type="Pfam" id="PF01047">
    <property type="entry name" value="MarR"/>
    <property type="match status" value="1"/>
</dbReference>
<dbReference type="SUPFAM" id="SSF46785">
    <property type="entry name" value="Winged helix' DNA-binding domain"/>
    <property type="match status" value="1"/>
</dbReference>
<dbReference type="InterPro" id="IPR036388">
    <property type="entry name" value="WH-like_DNA-bd_sf"/>
</dbReference>
<dbReference type="PROSITE" id="PS50995">
    <property type="entry name" value="HTH_MARR_2"/>
    <property type="match status" value="1"/>
</dbReference>
<gene>
    <name evidence="5" type="ORF">MJA45_03350</name>
</gene>
<dbReference type="PRINTS" id="PR00598">
    <property type="entry name" value="HTHMARR"/>
</dbReference>
<dbReference type="RefSeq" id="WP_315605888.1">
    <property type="nucleotide sequence ID" value="NZ_CP130318.1"/>
</dbReference>
<dbReference type="InterPro" id="IPR036390">
    <property type="entry name" value="WH_DNA-bd_sf"/>
</dbReference>
<dbReference type="GO" id="GO:0003677">
    <property type="term" value="F:DNA binding"/>
    <property type="evidence" value="ECO:0007669"/>
    <property type="project" value="UniProtKB-KW"/>
</dbReference>
<keyword evidence="3" id="KW-0804">Transcription</keyword>
<proteinExistence type="predicted"/>